<evidence type="ECO:0000313" key="15">
    <source>
        <dbReference type="Proteomes" id="UP000032552"/>
    </source>
</evidence>
<dbReference type="CDD" id="cd00082">
    <property type="entry name" value="HisKA"/>
    <property type="match status" value="1"/>
</dbReference>
<dbReference type="PANTHER" id="PTHR45436:SF5">
    <property type="entry name" value="SENSOR HISTIDINE KINASE TRCS"/>
    <property type="match status" value="1"/>
</dbReference>
<dbReference type="PROSITE" id="PS50109">
    <property type="entry name" value="HIS_KIN"/>
    <property type="match status" value="1"/>
</dbReference>
<dbReference type="SMART" id="SM00387">
    <property type="entry name" value="HATPase_c"/>
    <property type="match status" value="1"/>
</dbReference>
<dbReference type="PROSITE" id="PS50885">
    <property type="entry name" value="HAMP"/>
    <property type="match status" value="1"/>
</dbReference>
<evidence type="ECO:0000256" key="4">
    <source>
        <dbReference type="ARBA" id="ARBA00022553"/>
    </source>
</evidence>
<evidence type="ECO:0000256" key="3">
    <source>
        <dbReference type="ARBA" id="ARBA00012438"/>
    </source>
</evidence>
<dbReference type="EMBL" id="BAYM01000160">
    <property type="protein sequence ID" value="GAN37466.1"/>
    <property type="molecule type" value="Genomic_DNA"/>
</dbReference>
<feature type="domain" description="Histidine kinase" evidence="12">
    <location>
        <begin position="241"/>
        <end position="453"/>
    </location>
</feature>
<evidence type="ECO:0000259" key="13">
    <source>
        <dbReference type="PROSITE" id="PS50885"/>
    </source>
</evidence>
<dbReference type="GO" id="GO:0000155">
    <property type="term" value="F:phosphorelay sensor kinase activity"/>
    <property type="evidence" value="ECO:0007669"/>
    <property type="project" value="InterPro"/>
</dbReference>
<organism evidence="14 15">
    <name type="scientific">Lacticaseibacillus paracasei NRIC 0644</name>
    <dbReference type="NCBI Taxonomy" id="1435038"/>
    <lineage>
        <taxon>Bacteria</taxon>
        <taxon>Bacillati</taxon>
        <taxon>Bacillota</taxon>
        <taxon>Bacilli</taxon>
        <taxon>Lactobacillales</taxon>
        <taxon>Lactobacillaceae</taxon>
        <taxon>Lacticaseibacillus</taxon>
    </lineage>
</organism>
<keyword evidence="5" id="KW-0808">Transferase</keyword>
<feature type="domain" description="HAMP" evidence="13">
    <location>
        <begin position="178"/>
        <end position="233"/>
    </location>
</feature>
<protein>
    <recommendedName>
        <fullName evidence="3">histidine kinase</fullName>
        <ecNumber evidence="3">2.7.13.3</ecNumber>
    </recommendedName>
</protein>
<evidence type="ECO:0000256" key="7">
    <source>
        <dbReference type="ARBA" id="ARBA00022777"/>
    </source>
</evidence>
<dbReference type="InterPro" id="IPR003661">
    <property type="entry name" value="HisK_dim/P_dom"/>
</dbReference>
<evidence type="ECO:0000256" key="11">
    <source>
        <dbReference type="SAM" id="Phobius"/>
    </source>
</evidence>
<evidence type="ECO:0000256" key="9">
    <source>
        <dbReference type="ARBA" id="ARBA00023012"/>
    </source>
</evidence>
<keyword evidence="8 11" id="KW-1133">Transmembrane helix</keyword>
<sequence>MKKSKQNQSSAAIMQRSLVSMVATLTLALGLLIVAAVGHQLYEQVVLSTDHIAASLKQTVIDGDDDWENWRKNSTLDTSSTYVHVHNMRQDAKVKNYYSPATKKVQLAKSFPFLTQLRYQANQGLFYYQEVHAKGIRYEIWQSMNSYLAVLIRVLVVTMIVLVLALVVSPIFIRRLAHRLTGPLSDLSQSTKHAAEHAKTGVVMLPVPDKPTEVTDLAKDFNDLLKQLHDRQEQQKLFIMNAAHELRTPIATIRSHAQLIERHGRAHPEIVLKSVNYITEESRQMQQLIEELLQLSRADRLTLDTHLLNLSETVQHLAEKLASAFSQTIEVHVTPNMSVESNESAIEQILDNFVTNAAKYSPADTIIAVNLTRDDDGNAVLAVLDQGAGISAEDKSHVFERFYRSANVRGTVPGTGLGLAIANQLATINNGRIKLRDNQPHGTIAELILPLARTKERHQLNES</sequence>
<dbReference type="Pfam" id="PF02518">
    <property type="entry name" value="HATPase_c"/>
    <property type="match status" value="1"/>
</dbReference>
<dbReference type="GO" id="GO:0016020">
    <property type="term" value="C:membrane"/>
    <property type="evidence" value="ECO:0007669"/>
    <property type="project" value="UniProtKB-SubCell"/>
</dbReference>
<dbReference type="Gene3D" id="3.30.565.10">
    <property type="entry name" value="Histidine kinase-like ATPase, C-terminal domain"/>
    <property type="match status" value="1"/>
</dbReference>
<evidence type="ECO:0000256" key="5">
    <source>
        <dbReference type="ARBA" id="ARBA00022679"/>
    </source>
</evidence>
<evidence type="ECO:0000256" key="1">
    <source>
        <dbReference type="ARBA" id="ARBA00000085"/>
    </source>
</evidence>
<proteinExistence type="predicted"/>
<feature type="transmembrane region" description="Helical" evidence="11">
    <location>
        <begin position="147"/>
        <end position="173"/>
    </location>
</feature>
<dbReference type="PRINTS" id="PR00344">
    <property type="entry name" value="BCTRLSENSOR"/>
</dbReference>
<dbReference type="RefSeq" id="WP_045625254.1">
    <property type="nucleotide sequence ID" value="NZ_BAYM01000160.1"/>
</dbReference>
<comment type="subcellular location">
    <subcellularLocation>
        <location evidence="2">Membrane</location>
    </subcellularLocation>
</comment>
<dbReference type="InterPro" id="IPR036097">
    <property type="entry name" value="HisK_dim/P_sf"/>
</dbReference>
<gene>
    <name evidence="14" type="ORF">LC0644_2055</name>
</gene>
<comment type="caution">
    <text evidence="14">The sequence shown here is derived from an EMBL/GenBank/DDBJ whole genome shotgun (WGS) entry which is preliminary data.</text>
</comment>
<dbReference type="FunFam" id="1.10.287.130:FF:000001">
    <property type="entry name" value="Two-component sensor histidine kinase"/>
    <property type="match status" value="1"/>
</dbReference>
<keyword evidence="9" id="KW-0902">Two-component regulatory system</keyword>
<dbReference type="Proteomes" id="UP000032552">
    <property type="component" value="Unassembled WGS sequence"/>
</dbReference>
<dbReference type="InterPro" id="IPR004358">
    <property type="entry name" value="Sig_transdc_His_kin-like_C"/>
</dbReference>
<evidence type="ECO:0000256" key="8">
    <source>
        <dbReference type="ARBA" id="ARBA00022989"/>
    </source>
</evidence>
<dbReference type="InterPro" id="IPR003594">
    <property type="entry name" value="HATPase_dom"/>
</dbReference>
<reference evidence="15" key="1">
    <citation type="submission" date="2014-05" db="EMBL/GenBank/DDBJ databases">
        <title>Whole genome sequencing of Lactobacillus casei NRIC0644.</title>
        <authorList>
            <person name="Atarashi H."/>
            <person name="Yoshida Y."/>
            <person name="Fujimura S."/>
            <person name="Tanaka N."/>
            <person name="Shiwa Y."/>
            <person name="Yoshikawa H."/>
            <person name="Okada S."/>
            <person name="Nakagawa J."/>
        </authorList>
    </citation>
    <scope>NUCLEOTIDE SEQUENCE [LARGE SCALE GENOMIC DNA]</scope>
    <source>
        <strain evidence="15">NRIC0644</strain>
    </source>
</reference>
<evidence type="ECO:0000256" key="10">
    <source>
        <dbReference type="ARBA" id="ARBA00023136"/>
    </source>
</evidence>
<dbReference type="InterPro" id="IPR003660">
    <property type="entry name" value="HAMP_dom"/>
</dbReference>
<dbReference type="InterPro" id="IPR036890">
    <property type="entry name" value="HATPase_C_sf"/>
</dbReference>
<comment type="catalytic activity">
    <reaction evidence="1">
        <text>ATP + protein L-histidine = ADP + protein N-phospho-L-histidine.</text>
        <dbReference type="EC" id="2.7.13.3"/>
    </reaction>
</comment>
<dbReference type="InterPro" id="IPR005467">
    <property type="entry name" value="His_kinase_dom"/>
</dbReference>
<evidence type="ECO:0000313" key="14">
    <source>
        <dbReference type="EMBL" id="GAN37466.1"/>
    </source>
</evidence>
<dbReference type="Pfam" id="PF00512">
    <property type="entry name" value="HisKA"/>
    <property type="match status" value="1"/>
</dbReference>
<keyword evidence="10 11" id="KW-0472">Membrane</keyword>
<evidence type="ECO:0000256" key="2">
    <source>
        <dbReference type="ARBA" id="ARBA00004370"/>
    </source>
</evidence>
<dbReference type="CDD" id="cd00075">
    <property type="entry name" value="HATPase"/>
    <property type="match status" value="1"/>
</dbReference>
<dbReference type="SUPFAM" id="SSF55874">
    <property type="entry name" value="ATPase domain of HSP90 chaperone/DNA topoisomerase II/histidine kinase"/>
    <property type="match status" value="1"/>
</dbReference>
<dbReference type="Gene3D" id="1.10.287.130">
    <property type="match status" value="1"/>
</dbReference>
<dbReference type="AlphaFoldDB" id="A0A0C9PR58"/>
<dbReference type="SMART" id="SM00388">
    <property type="entry name" value="HisKA"/>
    <property type="match status" value="1"/>
</dbReference>
<dbReference type="InterPro" id="IPR050428">
    <property type="entry name" value="TCS_sensor_his_kinase"/>
</dbReference>
<dbReference type="Gene3D" id="6.10.340.10">
    <property type="match status" value="1"/>
</dbReference>
<keyword evidence="6 11" id="KW-0812">Transmembrane</keyword>
<accession>A0A0C9PR58</accession>
<dbReference type="PANTHER" id="PTHR45436">
    <property type="entry name" value="SENSOR HISTIDINE KINASE YKOH"/>
    <property type="match status" value="1"/>
</dbReference>
<dbReference type="EC" id="2.7.13.3" evidence="3"/>
<dbReference type="SUPFAM" id="SSF47384">
    <property type="entry name" value="Homodimeric domain of signal transducing histidine kinase"/>
    <property type="match status" value="1"/>
</dbReference>
<name>A0A0C9PR58_LACPA</name>
<keyword evidence="7 14" id="KW-0418">Kinase</keyword>
<keyword evidence="4" id="KW-0597">Phosphoprotein</keyword>
<evidence type="ECO:0000256" key="6">
    <source>
        <dbReference type="ARBA" id="ARBA00022692"/>
    </source>
</evidence>
<evidence type="ECO:0000259" key="12">
    <source>
        <dbReference type="PROSITE" id="PS50109"/>
    </source>
</evidence>